<comment type="caution">
    <text evidence="2">The sequence shown here is derived from an EMBL/GenBank/DDBJ whole genome shotgun (WGS) entry which is preliminary data.</text>
</comment>
<sequence>MLKKLCAVVALAVTAILAPSVPAATADQAVAAEANWGWY</sequence>
<name>A0A853BNT9_9ACTN</name>
<reference evidence="2 3" key="1">
    <citation type="submission" date="2020-07" db="EMBL/GenBank/DDBJ databases">
        <title>Sequencing the genomes of 1000 actinobacteria strains.</title>
        <authorList>
            <person name="Klenk H.-P."/>
        </authorList>
    </citation>
    <scope>NUCLEOTIDE SEQUENCE [LARGE SCALE GENOMIC DNA]</scope>
    <source>
        <strain evidence="2 3">DSM 45927</strain>
    </source>
</reference>
<evidence type="ECO:0008006" key="4">
    <source>
        <dbReference type="Google" id="ProtNLM"/>
    </source>
</evidence>
<dbReference type="AlphaFoldDB" id="A0A853BNT9"/>
<evidence type="ECO:0000256" key="1">
    <source>
        <dbReference type="SAM" id="SignalP"/>
    </source>
</evidence>
<accession>A0A853BNT9</accession>
<evidence type="ECO:0000313" key="2">
    <source>
        <dbReference type="EMBL" id="NYI96181.1"/>
    </source>
</evidence>
<protein>
    <recommendedName>
        <fullName evidence="4">Chitinase</fullName>
    </recommendedName>
</protein>
<proteinExistence type="predicted"/>
<evidence type="ECO:0000313" key="3">
    <source>
        <dbReference type="Proteomes" id="UP000575985"/>
    </source>
</evidence>
<dbReference type="Proteomes" id="UP000575985">
    <property type="component" value="Unassembled WGS sequence"/>
</dbReference>
<keyword evidence="3" id="KW-1185">Reference proteome</keyword>
<dbReference type="EMBL" id="JACCFO010000001">
    <property type="protein sequence ID" value="NYI96181.1"/>
    <property type="molecule type" value="Genomic_DNA"/>
</dbReference>
<feature type="chain" id="PRO_5039664700" description="Chitinase" evidence="1">
    <location>
        <begin position="24"/>
        <end position="39"/>
    </location>
</feature>
<feature type="signal peptide" evidence="1">
    <location>
        <begin position="1"/>
        <end position="23"/>
    </location>
</feature>
<organism evidence="2 3">
    <name type="scientific">Streptomonospora nanhaiensis</name>
    <dbReference type="NCBI Taxonomy" id="1323731"/>
    <lineage>
        <taxon>Bacteria</taxon>
        <taxon>Bacillati</taxon>
        <taxon>Actinomycetota</taxon>
        <taxon>Actinomycetes</taxon>
        <taxon>Streptosporangiales</taxon>
        <taxon>Nocardiopsidaceae</taxon>
        <taxon>Streptomonospora</taxon>
    </lineage>
</organism>
<gene>
    <name evidence="2" type="ORF">HNR12_002458</name>
</gene>
<keyword evidence="1" id="KW-0732">Signal</keyword>